<organism evidence="1 2">
    <name type="scientific">Candidatus Uhrbacteria bacterium GW2011_GWD2_52_7</name>
    <dbReference type="NCBI Taxonomy" id="1618989"/>
    <lineage>
        <taxon>Bacteria</taxon>
        <taxon>Candidatus Uhriibacteriota</taxon>
    </lineage>
</organism>
<dbReference type="Pfam" id="PF18910">
    <property type="entry name" value="DUF5665"/>
    <property type="match status" value="1"/>
</dbReference>
<gene>
    <name evidence="1" type="ORF">UY72_C0002G0017</name>
</gene>
<sequence>MITGLGTAIGATIVASILAYVLVQFFQSVGWQETVESWKDEMRSTISDEVKESQQDMINEATSRFLR</sequence>
<protein>
    <submittedName>
        <fullName evidence="1">Uncharacterized protein</fullName>
    </submittedName>
</protein>
<evidence type="ECO:0000313" key="2">
    <source>
        <dbReference type="Proteomes" id="UP000034846"/>
    </source>
</evidence>
<accession>A0A0G1ZRF9</accession>
<dbReference type="InterPro" id="IPR043723">
    <property type="entry name" value="DUF5665"/>
</dbReference>
<name>A0A0G1ZRF9_9BACT</name>
<evidence type="ECO:0000313" key="1">
    <source>
        <dbReference type="EMBL" id="KKW30842.1"/>
    </source>
</evidence>
<reference evidence="1 2" key="1">
    <citation type="journal article" date="2015" name="Nature">
        <title>rRNA introns, odd ribosomes, and small enigmatic genomes across a large radiation of phyla.</title>
        <authorList>
            <person name="Brown C.T."/>
            <person name="Hug L.A."/>
            <person name="Thomas B.C."/>
            <person name="Sharon I."/>
            <person name="Castelle C.J."/>
            <person name="Singh A."/>
            <person name="Wilkins M.J."/>
            <person name="Williams K.H."/>
            <person name="Banfield J.F."/>
        </authorList>
    </citation>
    <scope>NUCLEOTIDE SEQUENCE [LARGE SCALE GENOMIC DNA]</scope>
</reference>
<dbReference type="EMBL" id="LCRD01000002">
    <property type="protein sequence ID" value="KKW30842.1"/>
    <property type="molecule type" value="Genomic_DNA"/>
</dbReference>
<dbReference type="Proteomes" id="UP000034846">
    <property type="component" value="Unassembled WGS sequence"/>
</dbReference>
<proteinExistence type="predicted"/>
<dbReference type="AlphaFoldDB" id="A0A0G1ZRF9"/>
<comment type="caution">
    <text evidence="1">The sequence shown here is derived from an EMBL/GenBank/DDBJ whole genome shotgun (WGS) entry which is preliminary data.</text>
</comment>